<feature type="transmembrane region" description="Helical" evidence="1">
    <location>
        <begin position="41"/>
        <end position="61"/>
    </location>
</feature>
<feature type="domain" description="YdbS-like PH" evidence="2">
    <location>
        <begin position="63"/>
        <end position="131"/>
    </location>
</feature>
<keyword evidence="1" id="KW-0472">Membrane</keyword>
<keyword evidence="1" id="KW-1133">Transmembrane helix</keyword>
<evidence type="ECO:0000256" key="1">
    <source>
        <dbReference type="SAM" id="Phobius"/>
    </source>
</evidence>
<dbReference type="AlphaFoldDB" id="A0A3S6QRH7"/>
<keyword evidence="1" id="KW-0812">Transmembrane</keyword>
<dbReference type="PIRSF" id="PIRSF026631">
    <property type="entry name" value="UCP026631"/>
    <property type="match status" value="1"/>
</dbReference>
<feature type="transmembrane region" description="Helical" evidence="1">
    <location>
        <begin position="356"/>
        <end position="376"/>
    </location>
</feature>
<gene>
    <name evidence="3" type="ORF">BSQ49_00525</name>
</gene>
<accession>A0A3S6QRH7</accession>
<feature type="transmembrane region" description="Helical" evidence="1">
    <location>
        <begin position="382"/>
        <end position="401"/>
    </location>
</feature>
<evidence type="ECO:0000313" key="4">
    <source>
        <dbReference type="Proteomes" id="UP000314960"/>
    </source>
</evidence>
<dbReference type="EMBL" id="CP018176">
    <property type="protein sequence ID" value="AUJ28827.1"/>
    <property type="molecule type" value="Genomic_DNA"/>
</dbReference>
<evidence type="ECO:0000313" key="3">
    <source>
        <dbReference type="EMBL" id="AUJ28827.1"/>
    </source>
</evidence>
<feature type="transmembrane region" description="Helical" evidence="1">
    <location>
        <begin position="175"/>
        <end position="199"/>
    </location>
</feature>
<dbReference type="PANTHER" id="PTHR34473">
    <property type="entry name" value="UPF0699 TRANSMEMBRANE PROTEIN YDBS"/>
    <property type="match status" value="1"/>
</dbReference>
<dbReference type="PANTHER" id="PTHR34473:SF2">
    <property type="entry name" value="UPF0699 TRANSMEMBRANE PROTEIN YDBT"/>
    <property type="match status" value="1"/>
</dbReference>
<reference evidence="3 4" key="1">
    <citation type="submission" date="2016-11" db="EMBL/GenBank/DDBJ databases">
        <title>Interaction between Lactobacillus species and yeast in water kefir.</title>
        <authorList>
            <person name="Behr J."/>
            <person name="Xu D."/>
            <person name="Vogel R.F."/>
        </authorList>
    </citation>
    <scope>NUCLEOTIDE SEQUENCE [LARGE SCALE GENOMIC DNA]</scope>
    <source>
        <strain evidence="3 4">TMW 1.1822</strain>
    </source>
</reference>
<dbReference type="KEGG" id="lhw:BSQ49_00525"/>
<dbReference type="RefSeq" id="WP_141052550.1">
    <property type="nucleotide sequence ID" value="NZ_CP018176.1"/>
</dbReference>
<feature type="domain" description="YdbS-like PH" evidence="2">
    <location>
        <begin position="245"/>
        <end position="304"/>
    </location>
</feature>
<organism evidence="3 4">
    <name type="scientific">Liquorilactobacillus hordei</name>
    <dbReference type="NCBI Taxonomy" id="468911"/>
    <lineage>
        <taxon>Bacteria</taxon>
        <taxon>Bacillati</taxon>
        <taxon>Bacillota</taxon>
        <taxon>Bacilli</taxon>
        <taxon>Lactobacillales</taxon>
        <taxon>Lactobacillaceae</taxon>
        <taxon>Liquorilactobacillus</taxon>
    </lineage>
</organism>
<dbReference type="Pfam" id="PF03703">
    <property type="entry name" value="bPH_2"/>
    <property type="match status" value="2"/>
</dbReference>
<name>A0A3S6QRH7_9LACO</name>
<proteinExistence type="predicted"/>
<feature type="transmembrane region" description="Helical" evidence="1">
    <location>
        <begin position="12"/>
        <end position="29"/>
    </location>
</feature>
<sequence>MSNYYRLHPLVILKKSISWSLSLSLILILDILRNPNDKSNWLLSISIFGILIAIAVIFNTYRWLTFKYTINSTSLSVKSGIFLKREQIIPFSRIQSFHQETWFLFRPFKVVKLTVETASSGNKVESVILEVVPQSTYDLLERLRLGEKDSLNSDIKSLDQHSNSKSQYSVSLNDIIVFSLVDFDIISWILGLIAISYHFTGFINKYLDPFLNKVIARGLLIITSLIIIVAVFAILGSIIKNIFKYYKFKVYRESNHIVIERGFFTRTTLSIPIERVQAVRTKGSLLQVLLNIKTVELLLASGKKSENKEDTSDTTFFLFPIINNRLLSKKLAQILPEFAEIIAQTEPLRFPCPPHYFLFSRFCFLSLSLLIPLFFWNSNWNFFLGIAILLFTLLSVVHALWKTKSQAITQYKQELLVVKIVHFFTLTEYLCPLNKIQAVSISTTPFLYHQQLGHITFSLKTGEFTLQINLKYLSWSICENIKKSCAPKIKNYTLKK</sequence>
<dbReference type="Proteomes" id="UP000314960">
    <property type="component" value="Chromosome"/>
</dbReference>
<protein>
    <recommendedName>
        <fullName evidence="2">YdbS-like PH domain-containing protein</fullName>
    </recommendedName>
</protein>
<dbReference type="InterPro" id="IPR014529">
    <property type="entry name" value="UCP026631"/>
</dbReference>
<evidence type="ECO:0000259" key="2">
    <source>
        <dbReference type="Pfam" id="PF03703"/>
    </source>
</evidence>
<feature type="transmembrane region" description="Helical" evidence="1">
    <location>
        <begin position="219"/>
        <end position="239"/>
    </location>
</feature>
<dbReference type="InterPro" id="IPR005182">
    <property type="entry name" value="YdbS-like_PH"/>
</dbReference>